<dbReference type="AlphaFoldDB" id="A0A139A2F5"/>
<name>A0A139A2F5_GONPJ</name>
<feature type="compositionally biased region" description="Basic and acidic residues" evidence="1">
    <location>
        <begin position="25"/>
        <end position="37"/>
    </location>
</feature>
<reference evidence="2 3" key="1">
    <citation type="journal article" date="2015" name="Genome Biol. Evol.">
        <title>Phylogenomic analyses indicate that early fungi evolved digesting cell walls of algal ancestors of land plants.</title>
        <authorList>
            <person name="Chang Y."/>
            <person name="Wang S."/>
            <person name="Sekimoto S."/>
            <person name="Aerts A.L."/>
            <person name="Choi C."/>
            <person name="Clum A."/>
            <person name="LaButti K.M."/>
            <person name="Lindquist E.A."/>
            <person name="Yee Ngan C."/>
            <person name="Ohm R.A."/>
            <person name="Salamov A.A."/>
            <person name="Grigoriev I.V."/>
            <person name="Spatafora J.W."/>
            <person name="Berbee M.L."/>
        </authorList>
    </citation>
    <scope>NUCLEOTIDE SEQUENCE [LARGE SCALE GENOMIC DNA]</scope>
    <source>
        <strain evidence="2 3">JEL478</strain>
    </source>
</reference>
<keyword evidence="3" id="KW-1185">Reference proteome</keyword>
<organism evidence="2 3">
    <name type="scientific">Gonapodya prolifera (strain JEL478)</name>
    <name type="common">Monoblepharis prolifera</name>
    <dbReference type="NCBI Taxonomy" id="1344416"/>
    <lineage>
        <taxon>Eukaryota</taxon>
        <taxon>Fungi</taxon>
        <taxon>Fungi incertae sedis</taxon>
        <taxon>Chytridiomycota</taxon>
        <taxon>Chytridiomycota incertae sedis</taxon>
        <taxon>Monoblepharidomycetes</taxon>
        <taxon>Monoblepharidales</taxon>
        <taxon>Gonapodyaceae</taxon>
        <taxon>Gonapodya</taxon>
    </lineage>
</organism>
<feature type="compositionally biased region" description="Basic and acidic residues" evidence="1">
    <location>
        <begin position="1"/>
        <end position="15"/>
    </location>
</feature>
<evidence type="ECO:0000313" key="3">
    <source>
        <dbReference type="Proteomes" id="UP000070544"/>
    </source>
</evidence>
<dbReference type="Proteomes" id="UP000070544">
    <property type="component" value="Unassembled WGS sequence"/>
</dbReference>
<gene>
    <name evidence="2" type="ORF">M427DRAFT_457298</name>
</gene>
<evidence type="ECO:0000256" key="1">
    <source>
        <dbReference type="SAM" id="MobiDB-lite"/>
    </source>
</evidence>
<evidence type="ECO:0000313" key="2">
    <source>
        <dbReference type="EMBL" id="KXS10931.1"/>
    </source>
</evidence>
<accession>A0A139A2F5</accession>
<proteinExistence type="predicted"/>
<dbReference type="EMBL" id="KQ965811">
    <property type="protein sequence ID" value="KXS10931.1"/>
    <property type="molecule type" value="Genomic_DNA"/>
</dbReference>
<sequence length="229" mass="25845">MAESQVRREDWDQQGHRSLPMEAFGRPRDVEGMEHLESNQSVEGPTTGSFGHASLQSARANARRALQRSSWQTYSEENQRQILNAYVDMLRRILAQDSPDEDLHHGVVTSLGFVSDDFGRIHVCQTPKNENSCLSYSDSPNHRSHKKILRSSRRWDVSHGPVSGKLNCRALYPSEYQSSWRETLLGWILSSTPTNEQRSWHFFPGGLSCCTETIGVCARSGGGRGRGER</sequence>
<feature type="region of interest" description="Disordered" evidence="1">
    <location>
        <begin position="1"/>
        <end position="61"/>
    </location>
</feature>
<protein>
    <submittedName>
        <fullName evidence="2">Uncharacterized protein</fullName>
    </submittedName>
</protein>
<feature type="compositionally biased region" description="Polar residues" evidence="1">
    <location>
        <begin position="38"/>
        <end position="59"/>
    </location>
</feature>